<accession>A0A0J8JHR7</accession>
<feature type="chain" id="PRO_5005301167" description="HmuY protein" evidence="1">
    <location>
        <begin position="25"/>
        <end position="372"/>
    </location>
</feature>
<dbReference type="RefSeq" id="WP_048695164.1">
    <property type="nucleotide sequence ID" value="NZ_KQ130506.1"/>
</dbReference>
<protein>
    <recommendedName>
        <fullName evidence="4">HmuY protein</fullName>
    </recommendedName>
</protein>
<sequence>MTFNTNLSLSVLAALALTACGGSSDSENVTDNNDKPAVDTIYGPLSTGAFPNRVFAYFDLETMTQITLTDEEAATNTDWDIAFKGTDVYLNYNNTQAPVSLYFTGNNADFFDAAGTRIDSAFVNATAESELADFDAVSTASIPTAADAFIVDSNEKIINGSGGFYTYNTTSHQVSANQDNFFIVNSDDTITKFRVTDITTSGFVITNLTLKFANQGLSADAFDTTETEVMLDATDACNNYSGVYIDFDDSSYLVSSTDAWDISLPCGTAGADFEIDIADDATARRDFDNLFTGIPRDSIVHYNFQPNEVTEFAFKALPWYTYAPEGGIAHGIYSQFGVYLIKTSSATYKFQITSYYDSQGGSGNYSFRAAAL</sequence>
<dbReference type="OrthoDB" id="335087at2"/>
<organism evidence="2 3">
    <name type="scientific">Catenovulum maritimum</name>
    <dbReference type="NCBI Taxonomy" id="1513271"/>
    <lineage>
        <taxon>Bacteria</taxon>
        <taxon>Pseudomonadati</taxon>
        <taxon>Pseudomonadota</taxon>
        <taxon>Gammaproteobacteria</taxon>
        <taxon>Alteromonadales</taxon>
        <taxon>Alteromonadaceae</taxon>
        <taxon>Catenovulum</taxon>
    </lineage>
</organism>
<comment type="caution">
    <text evidence="2">The sequence shown here is derived from an EMBL/GenBank/DDBJ whole genome shotgun (WGS) entry which is preliminary data.</text>
</comment>
<proteinExistence type="predicted"/>
<dbReference type="AlphaFoldDB" id="A0A0J8JHR7"/>
<keyword evidence="1" id="KW-0732">Signal</keyword>
<evidence type="ECO:0008006" key="4">
    <source>
        <dbReference type="Google" id="ProtNLM"/>
    </source>
</evidence>
<dbReference type="STRING" id="1513271.XM47_16845"/>
<evidence type="ECO:0000313" key="3">
    <source>
        <dbReference type="Proteomes" id="UP000037600"/>
    </source>
</evidence>
<evidence type="ECO:0000313" key="2">
    <source>
        <dbReference type="EMBL" id="KMT63976.1"/>
    </source>
</evidence>
<evidence type="ECO:0000256" key="1">
    <source>
        <dbReference type="SAM" id="SignalP"/>
    </source>
</evidence>
<dbReference type="EMBL" id="LAZL01000035">
    <property type="protein sequence ID" value="KMT63976.1"/>
    <property type="molecule type" value="Genomic_DNA"/>
</dbReference>
<dbReference type="PATRIC" id="fig|1513271.3.peg.3464"/>
<name>A0A0J8JHR7_9ALTE</name>
<feature type="signal peptide" evidence="1">
    <location>
        <begin position="1"/>
        <end position="24"/>
    </location>
</feature>
<keyword evidence="3" id="KW-1185">Reference proteome</keyword>
<dbReference type="Proteomes" id="UP000037600">
    <property type="component" value="Unassembled WGS sequence"/>
</dbReference>
<dbReference type="Pfam" id="PF14064">
    <property type="entry name" value="HmuY"/>
    <property type="match status" value="1"/>
</dbReference>
<gene>
    <name evidence="2" type="ORF">XM47_16845</name>
</gene>
<dbReference type="InterPro" id="IPR025921">
    <property type="entry name" value="HmuY"/>
</dbReference>
<reference evidence="2 3" key="1">
    <citation type="submission" date="2015-04" db="EMBL/GenBank/DDBJ databases">
        <title>Draft Genome Sequence of the Novel Agar-Digesting Marine Bacterium Q1.</title>
        <authorList>
            <person name="Li Y."/>
            <person name="Li D."/>
            <person name="Chen G."/>
            <person name="Du Z."/>
        </authorList>
    </citation>
    <scope>NUCLEOTIDE SEQUENCE [LARGE SCALE GENOMIC DNA]</scope>
    <source>
        <strain evidence="2 3">Q1</strain>
    </source>
</reference>